<dbReference type="KEGG" id="teu:TEU_09205"/>
<keyword evidence="1" id="KW-0812">Transmembrane</keyword>
<evidence type="ECO:0000313" key="3">
    <source>
        <dbReference type="Proteomes" id="UP000029980"/>
    </source>
</evidence>
<keyword evidence="1" id="KW-0472">Membrane</keyword>
<dbReference type="EMBL" id="CP008887">
    <property type="protein sequence ID" value="AIU70490.1"/>
    <property type="molecule type" value="Genomic_DNA"/>
</dbReference>
<evidence type="ECO:0000313" key="2">
    <source>
        <dbReference type="EMBL" id="AIU70490.1"/>
    </source>
</evidence>
<dbReference type="GeneID" id="25153608"/>
<protein>
    <submittedName>
        <fullName evidence="2">Uncharacterized protein</fullName>
    </submittedName>
</protein>
<dbReference type="STRING" id="1505907.TEU_09205"/>
<dbReference type="RefSeq" id="WP_050003459.1">
    <property type="nucleotide sequence ID" value="NZ_CP008887.1"/>
</dbReference>
<dbReference type="AlphaFoldDB" id="A0A097QVI9"/>
<organism evidence="2 3">
    <name type="scientific">Thermococcus eurythermalis</name>
    <dbReference type="NCBI Taxonomy" id="1505907"/>
    <lineage>
        <taxon>Archaea</taxon>
        <taxon>Methanobacteriati</taxon>
        <taxon>Methanobacteriota</taxon>
        <taxon>Thermococci</taxon>
        <taxon>Thermococcales</taxon>
        <taxon>Thermococcaceae</taxon>
        <taxon>Thermococcus</taxon>
    </lineage>
</organism>
<dbReference type="HOGENOM" id="CLU_194248_0_0_2"/>
<name>A0A097QVI9_9EURY</name>
<gene>
    <name evidence="2" type="ORF">TEU_09205</name>
</gene>
<keyword evidence="1" id="KW-1133">Transmembrane helix</keyword>
<evidence type="ECO:0000256" key="1">
    <source>
        <dbReference type="SAM" id="Phobius"/>
    </source>
</evidence>
<dbReference type="Proteomes" id="UP000029980">
    <property type="component" value="Chromosome"/>
</dbReference>
<reference evidence="2 3" key="1">
    <citation type="journal article" date="2015" name="Int. J. Syst. Evol. Microbiol.">
        <title>Thermococcus eurythermalis sp. nov., a conditional piezophilic hyperthermophilic archaeon with a wide temperature range isolated from an oil-immersed chimney in the Guaymas Basin.</title>
        <authorList>
            <person name="Zhao W."/>
            <person name="Zeng X."/>
            <person name="Xiao X."/>
        </authorList>
    </citation>
    <scope>NUCLEOTIDE SEQUENCE [LARGE SCALE GENOMIC DNA]</scope>
    <source>
        <strain evidence="2 3">A501</strain>
    </source>
</reference>
<accession>A0A097QVI9</accession>
<keyword evidence="3" id="KW-1185">Reference proteome</keyword>
<proteinExistence type="predicted"/>
<sequence length="70" mass="8036">MRESEIKGTVAFVLFLILAVLFLSGFLLLAVVLIAVGLLVFIGFYIYLHLKLWWARRHPPKELEGPADYF</sequence>
<feature type="transmembrane region" description="Helical" evidence="1">
    <location>
        <begin position="12"/>
        <end position="45"/>
    </location>
</feature>